<dbReference type="GO" id="GO:0046933">
    <property type="term" value="F:proton-transporting ATP synthase activity, rotational mechanism"/>
    <property type="evidence" value="ECO:0007669"/>
    <property type="project" value="TreeGrafter"/>
</dbReference>
<evidence type="ECO:0000256" key="13">
    <source>
        <dbReference type="RuleBase" id="RU368038"/>
    </source>
</evidence>
<evidence type="ECO:0000256" key="12">
    <source>
        <dbReference type="ARBA" id="ARBA00023310"/>
    </source>
</evidence>
<evidence type="ECO:0000256" key="5">
    <source>
        <dbReference type="ARBA" id="ARBA00022547"/>
    </source>
</evidence>
<evidence type="ECO:0000256" key="9">
    <source>
        <dbReference type="ARBA" id="ARBA00023065"/>
    </source>
</evidence>
<dbReference type="GO" id="GO:0045259">
    <property type="term" value="C:proton-transporting ATP synthase complex"/>
    <property type="evidence" value="ECO:0007669"/>
    <property type="project" value="UniProtKB-KW"/>
</dbReference>
<keyword evidence="11 13" id="KW-0472">Membrane</keyword>
<evidence type="ECO:0000256" key="2">
    <source>
        <dbReference type="ARBA" id="ARBA00008892"/>
    </source>
</evidence>
<dbReference type="GeneID" id="16695359"/>
<evidence type="ECO:0000256" key="4">
    <source>
        <dbReference type="ARBA" id="ARBA00022448"/>
    </source>
</evidence>
<dbReference type="Pfam" id="PF05933">
    <property type="entry name" value="Fun_ATP-synt_8"/>
    <property type="match status" value="1"/>
</dbReference>
<evidence type="ECO:0000256" key="6">
    <source>
        <dbReference type="ARBA" id="ARBA00022692"/>
    </source>
</evidence>
<dbReference type="AlphaFoldDB" id="S5TGR7"/>
<keyword evidence="7 13" id="KW-0375">Hydrogen ion transport</keyword>
<keyword evidence="8 13" id="KW-1133">Transmembrane helix</keyword>
<dbReference type="PANTHER" id="PTHR36101:SF1">
    <property type="entry name" value="ATP SYNTHASE PROTEIN 8"/>
    <property type="match status" value="1"/>
</dbReference>
<evidence type="ECO:0000313" key="14">
    <source>
        <dbReference type="EMBL" id="AGS44612.1"/>
    </source>
</evidence>
<evidence type="ECO:0000256" key="8">
    <source>
        <dbReference type="ARBA" id="ARBA00022989"/>
    </source>
</evidence>
<keyword evidence="9 13" id="KW-0406">Ion transport</keyword>
<dbReference type="EMBL" id="KF017573">
    <property type="protein sequence ID" value="AGS44612.1"/>
    <property type="molecule type" value="Genomic_DNA"/>
</dbReference>
<evidence type="ECO:0000256" key="3">
    <source>
        <dbReference type="ARBA" id="ARBA00019651"/>
    </source>
</evidence>
<keyword evidence="6 13" id="KW-0812">Transmembrane</keyword>
<evidence type="ECO:0000256" key="7">
    <source>
        <dbReference type="ARBA" id="ARBA00022781"/>
    </source>
</evidence>
<dbReference type="GO" id="GO:0005743">
    <property type="term" value="C:mitochondrial inner membrane"/>
    <property type="evidence" value="ECO:0007669"/>
    <property type="project" value="UniProtKB-SubCell"/>
</dbReference>
<name>S5TGR7_9ASCO</name>
<keyword evidence="5 13" id="KW-0138">CF(0)</keyword>
<gene>
    <name evidence="14" type="primary">atp8</name>
</gene>
<keyword evidence="10 13" id="KW-0496">Mitochondrion</keyword>
<comment type="subcellular location">
    <subcellularLocation>
        <location evidence="13">Mitochondrion inner membrane</location>
        <topology evidence="13">Single-pass membrane protein</topology>
    </subcellularLocation>
    <subcellularLocation>
        <location evidence="1">Mitochondrion membrane</location>
        <topology evidence="1">Single-pass membrane protein</topology>
    </subcellularLocation>
</comment>
<keyword evidence="12 13" id="KW-0066">ATP synthesis</keyword>
<dbReference type="InterPro" id="IPR009230">
    <property type="entry name" value="ATP_synth_su8_fun"/>
</dbReference>
<evidence type="ECO:0000256" key="10">
    <source>
        <dbReference type="ARBA" id="ARBA00023128"/>
    </source>
</evidence>
<evidence type="ECO:0000256" key="1">
    <source>
        <dbReference type="ARBA" id="ARBA00004304"/>
    </source>
</evidence>
<sequence>MPQLVPFYFLNQLNYGFLLLIILLVLFAQFLLPRILRLYITRLFISTGLNK</sequence>
<protein>
    <recommendedName>
        <fullName evidence="3 13">ATP synthase protein 8</fullName>
    </recommendedName>
</protein>
<proteinExistence type="inferred from homology"/>
<reference evidence="14" key="1">
    <citation type="submission" date="2013-05" db="EMBL/GenBank/DDBJ databases">
        <authorList>
            <person name="Hegedusova E."/>
            <person name="Zemanova J."/>
            <person name="Brejova B."/>
            <person name="Nosek J."/>
        </authorList>
    </citation>
    <scope>NUCLEOTIDE SEQUENCE</scope>
    <source>
        <strain evidence="14">CBS 2874</strain>
    </source>
</reference>
<comment type="subunit">
    <text evidence="13">F-type ATPases have 2 components, CF(1) - the catalytic core - and CF(0) - the membrane proton channel.</text>
</comment>
<organism evidence="14">
    <name type="scientific">[Candida] norvegica</name>
    <dbReference type="NCBI Taxonomy" id="49330"/>
    <lineage>
        <taxon>Eukaryota</taxon>
        <taxon>Fungi</taxon>
        <taxon>Dikarya</taxon>
        <taxon>Ascomycota</taxon>
        <taxon>Saccharomycotina</taxon>
        <taxon>Saccharomycetes</taxon>
        <taxon>Phaffomycetales</taxon>
        <taxon>Phaffomycetaceae</taxon>
        <taxon>Barnettozyma</taxon>
        <taxon>Barnettozyma/Candida clade</taxon>
    </lineage>
</organism>
<evidence type="ECO:0000256" key="11">
    <source>
        <dbReference type="ARBA" id="ARBA00023136"/>
    </source>
</evidence>
<accession>S5TGR7</accession>
<geneLocation type="mitochondrion" evidence="14"/>
<comment type="function">
    <text evidence="13">Mitochondrial membrane ATP synthase (F(1)F(0) ATP synthase or Complex V) produces ATP from ADP in the presence of a proton gradient across the membrane which is generated by electron transport complexes of the respiratory chain. F-type ATPases consist of two structural domains, F(1) - containing the extramembraneous catalytic core and F(0) - containing the membrane proton channel, linked together by a central stalk and a peripheral stalk. During catalysis, ATP synthesis in the catalytic domain of F(1) is coupled via a rotary mechanism of the central stalk subunits to proton translocation. Part of the complex F(0) domain. Minor subunit located with subunit a in the membrane.</text>
</comment>
<feature type="transmembrane region" description="Helical" evidence="13">
    <location>
        <begin position="12"/>
        <end position="32"/>
    </location>
</feature>
<keyword evidence="4 13" id="KW-0813">Transport</keyword>
<comment type="similarity">
    <text evidence="2 13">Belongs to the ATPase protein 8 family.</text>
</comment>
<dbReference type="PANTHER" id="PTHR36101">
    <property type="entry name" value="ATP SYNTHASE PROTEIN 8"/>
    <property type="match status" value="1"/>
</dbReference>
<dbReference type="RefSeq" id="YP_008475297.1">
    <property type="nucleotide sequence ID" value="NC_022175.1"/>
</dbReference>